<comment type="caution">
    <text evidence="3">The sequence shown here is derived from an EMBL/GenBank/DDBJ whole genome shotgun (WGS) entry which is preliminary data.</text>
</comment>
<organism evidence="3 4">
    <name type="scientific">Racocetra fulgida</name>
    <dbReference type="NCBI Taxonomy" id="60492"/>
    <lineage>
        <taxon>Eukaryota</taxon>
        <taxon>Fungi</taxon>
        <taxon>Fungi incertae sedis</taxon>
        <taxon>Mucoromycota</taxon>
        <taxon>Glomeromycotina</taxon>
        <taxon>Glomeromycetes</taxon>
        <taxon>Diversisporales</taxon>
        <taxon>Gigasporaceae</taxon>
        <taxon>Racocetra</taxon>
    </lineage>
</organism>
<name>A0A9N9E3G6_9GLOM</name>
<dbReference type="OrthoDB" id="10263597at2759"/>
<feature type="coiled-coil region" evidence="1">
    <location>
        <begin position="181"/>
        <end position="215"/>
    </location>
</feature>
<accession>A0A9N9E3G6</accession>
<dbReference type="PANTHER" id="PTHR14428:SF5">
    <property type="entry name" value="NUCLEOLAR COMPLEX PROTEIN 3 HOMOLOG"/>
    <property type="match status" value="1"/>
</dbReference>
<feature type="region of interest" description="Disordered" evidence="2">
    <location>
        <begin position="1"/>
        <end position="51"/>
    </location>
</feature>
<dbReference type="PANTHER" id="PTHR14428">
    <property type="entry name" value="NUCLEOLAR COMPLEX PROTEIN 3"/>
    <property type="match status" value="1"/>
</dbReference>
<dbReference type="AlphaFoldDB" id="A0A9N9E3G6"/>
<evidence type="ECO:0000313" key="3">
    <source>
        <dbReference type="EMBL" id="CAG8659239.1"/>
    </source>
</evidence>
<sequence length="223" mass="25806">PTKLPIKLPDGKIRHQESNNDSSNENGEKKENSSSDSDNLDENLQDDMKANEADEDVAEFISIQNISSSNDITQKKEELATIAQMVSEEVRKLRHFEQSLISNYQAYLRSLETELKASLDAVKLITKMIKTKSYVVHEEVLNTFLHLRLKEELSVKALNNKDSVNIKTKGKKRKFDKQGSKKHLSKKLRKLYKERKEVEKEMKEAEAVVNREEREKTVGYFHQ</sequence>
<dbReference type="GO" id="GO:0005730">
    <property type="term" value="C:nucleolus"/>
    <property type="evidence" value="ECO:0007669"/>
    <property type="project" value="TreeGrafter"/>
</dbReference>
<feature type="non-terminal residue" evidence="3">
    <location>
        <position position="1"/>
    </location>
</feature>
<reference evidence="3" key="1">
    <citation type="submission" date="2021-06" db="EMBL/GenBank/DDBJ databases">
        <authorList>
            <person name="Kallberg Y."/>
            <person name="Tangrot J."/>
            <person name="Rosling A."/>
        </authorList>
    </citation>
    <scope>NUCLEOTIDE SEQUENCE</scope>
    <source>
        <strain evidence="3">IN212</strain>
    </source>
</reference>
<evidence type="ECO:0000256" key="1">
    <source>
        <dbReference type="SAM" id="Coils"/>
    </source>
</evidence>
<proteinExistence type="predicted"/>
<dbReference type="InterPro" id="IPR016903">
    <property type="entry name" value="Nucleolar_cplx-assoc_3"/>
</dbReference>
<keyword evidence="4" id="KW-1185">Reference proteome</keyword>
<dbReference type="Proteomes" id="UP000789396">
    <property type="component" value="Unassembled WGS sequence"/>
</dbReference>
<feature type="compositionally biased region" description="Basic and acidic residues" evidence="2">
    <location>
        <begin position="9"/>
        <end position="18"/>
    </location>
</feature>
<protein>
    <submittedName>
        <fullName evidence="3">18144_t:CDS:1</fullName>
    </submittedName>
</protein>
<dbReference type="GO" id="GO:0006270">
    <property type="term" value="P:DNA replication initiation"/>
    <property type="evidence" value="ECO:0007669"/>
    <property type="project" value="TreeGrafter"/>
</dbReference>
<keyword evidence="1" id="KW-0175">Coiled coil</keyword>
<evidence type="ECO:0000313" key="4">
    <source>
        <dbReference type="Proteomes" id="UP000789396"/>
    </source>
</evidence>
<dbReference type="GO" id="GO:0003682">
    <property type="term" value="F:chromatin binding"/>
    <property type="evidence" value="ECO:0007669"/>
    <property type="project" value="TreeGrafter"/>
</dbReference>
<evidence type="ECO:0000256" key="2">
    <source>
        <dbReference type="SAM" id="MobiDB-lite"/>
    </source>
</evidence>
<dbReference type="EMBL" id="CAJVPZ010014626">
    <property type="protein sequence ID" value="CAG8659239.1"/>
    <property type="molecule type" value="Genomic_DNA"/>
</dbReference>
<gene>
    <name evidence="3" type="ORF">RFULGI_LOCUS8781</name>
</gene>